<dbReference type="EMBL" id="CAJVPP010008035">
    <property type="protein sequence ID" value="CAG8693718.1"/>
    <property type="molecule type" value="Genomic_DNA"/>
</dbReference>
<keyword evidence="2" id="KW-1185">Reference proteome</keyword>
<sequence>MIQEKETLGWLQKGLSIAKNGDKNRDCDECAGVILNNLRLIHERRENNELAVSLYNNAIEFAEKALDFIGIKDFTRNLNRVRIREENSEQVSMKQYK</sequence>
<comment type="caution">
    <text evidence="1">The sequence shown here is derived from an EMBL/GenBank/DDBJ whole genome shotgun (WGS) entry which is preliminary data.</text>
</comment>
<organism evidence="1 2">
    <name type="scientific">Funneliformis mosseae</name>
    <name type="common">Endomycorrhizal fungus</name>
    <name type="synonym">Glomus mosseae</name>
    <dbReference type="NCBI Taxonomy" id="27381"/>
    <lineage>
        <taxon>Eukaryota</taxon>
        <taxon>Fungi</taxon>
        <taxon>Fungi incertae sedis</taxon>
        <taxon>Mucoromycota</taxon>
        <taxon>Glomeromycotina</taxon>
        <taxon>Glomeromycetes</taxon>
        <taxon>Glomerales</taxon>
        <taxon>Glomeraceae</taxon>
        <taxon>Funneliformis</taxon>
    </lineage>
</organism>
<dbReference type="AlphaFoldDB" id="A0A9N9HI93"/>
<gene>
    <name evidence="1" type="ORF">FMOSSE_LOCUS13474</name>
</gene>
<reference evidence="1" key="1">
    <citation type="submission" date="2021-06" db="EMBL/GenBank/DDBJ databases">
        <authorList>
            <person name="Kallberg Y."/>
            <person name="Tangrot J."/>
            <person name="Rosling A."/>
        </authorList>
    </citation>
    <scope>NUCLEOTIDE SEQUENCE</scope>
    <source>
        <strain evidence="1">87-6 pot B 2015</strain>
    </source>
</reference>
<dbReference type="InterPro" id="IPR011990">
    <property type="entry name" value="TPR-like_helical_dom_sf"/>
</dbReference>
<evidence type="ECO:0000313" key="2">
    <source>
        <dbReference type="Proteomes" id="UP000789375"/>
    </source>
</evidence>
<protein>
    <submittedName>
        <fullName evidence="1">12999_t:CDS:1</fullName>
    </submittedName>
</protein>
<proteinExistence type="predicted"/>
<dbReference type="Gene3D" id="1.25.40.10">
    <property type="entry name" value="Tetratricopeptide repeat domain"/>
    <property type="match status" value="1"/>
</dbReference>
<name>A0A9N9HI93_FUNMO</name>
<dbReference type="Proteomes" id="UP000789375">
    <property type="component" value="Unassembled WGS sequence"/>
</dbReference>
<evidence type="ECO:0000313" key="1">
    <source>
        <dbReference type="EMBL" id="CAG8693718.1"/>
    </source>
</evidence>
<accession>A0A9N9HI93</accession>